<keyword evidence="3" id="KW-0963">Cytoplasm</keyword>
<keyword evidence="2 6" id="KW-0728">SH3 domain</keyword>
<accession>A0A8J2PPD0</accession>
<keyword evidence="4" id="KW-0597">Phosphoprotein</keyword>
<reference evidence="11" key="1">
    <citation type="submission" date="2021-06" db="EMBL/GenBank/DDBJ databases">
        <authorList>
            <person name="Hodson N. C."/>
            <person name="Mongue J. A."/>
            <person name="Jaron S. K."/>
        </authorList>
    </citation>
    <scope>NUCLEOTIDE SEQUENCE</scope>
</reference>
<dbReference type="InterPro" id="IPR001060">
    <property type="entry name" value="FCH_dom"/>
</dbReference>
<dbReference type="PANTHER" id="PTHR23065:SF7">
    <property type="entry name" value="NOSTRIN, ISOFORM H"/>
    <property type="match status" value="1"/>
</dbReference>
<dbReference type="GO" id="GO:0005737">
    <property type="term" value="C:cytoplasm"/>
    <property type="evidence" value="ECO:0007669"/>
    <property type="project" value="TreeGrafter"/>
</dbReference>
<name>A0A8J2PPD0_9HEXA</name>
<feature type="domain" description="F-BAR" evidence="10">
    <location>
        <begin position="318"/>
        <end position="583"/>
    </location>
</feature>
<evidence type="ECO:0000256" key="6">
    <source>
        <dbReference type="PROSITE-ProRule" id="PRU00192"/>
    </source>
</evidence>
<dbReference type="EMBL" id="CAJVCH010471461">
    <property type="protein sequence ID" value="CAG7820169.1"/>
    <property type="molecule type" value="Genomic_DNA"/>
</dbReference>
<proteinExistence type="predicted"/>
<dbReference type="GO" id="GO:0043226">
    <property type="term" value="C:organelle"/>
    <property type="evidence" value="ECO:0007669"/>
    <property type="project" value="UniProtKB-ARBA"/>
</dbReference>
<feature type="region of interest" description="Disordered" evidence="8">
    <location>
        <begin position="466"/>
        <end position="498"/>
    </location>
</feature>
<dbReference type="Proteomes" id="UP000708208">
    <property type="component" value="Unassembled WGS sequence"/>
</dbReference>
<evidence type="ECO:0000256" key="5">
    <source>
        <dbReference type="ARBA" id="ARBA00023212"/>
    </source>
</evidence>
<evidence type="ECO:0008006" key="13">
    <source>
        <dbReference type="Google" id="ProtNLM"/>
    </source>
</evidence>
<evidence type="ECO:0000256" key="3">
    <source>
        <dbReference type="ARBA" id="ARBA00022490"/>
    </source>
</evidence>
<dbReference type="CDD" id="cd11823">
    <property type="entry name" value="SH3_Nostrin"/>
    <property type="match status" value="1"/>
</dbReference>
<protein>
    <recommendedName>
        <fullName evidence="13">Nostrin</fullName>
    </recommendedName>
</protein>
<dbReference type="GO" id="GO:0005886">
    <property type="term" value="C:plasma membrane"/>
    <property type="evidence" value="ECO:0007669"/>
    <property type="project" value="TreeGrafter"/>
</dbReference>
<dbReference type="OrthoDB" id="28357at2759"/>
<dbReference type="Pfam" id="PF00611">
    <property type="entry name" value="FCH"/>
    <property type="match status" value="1"/>
</dbReference>
<dbReference type="PROSITE" id="PS50002">
    <property type="entry name" value="SH3"/>
    <property type="match status" value="1"/>
</dbReference>
<evidence type="ECO:0000313" key="11">
    <source>
        <dbReference type="EMBL" id="CAG7820169.1"/>
    </source>
</evidence>
<evidence type="ECO:0000256" key="4">
    <source>
        <dbReference type="ARBA" id="ARBA00022553"/>
    </source>
</evidence>
<dbReference type="InterPro" id="IPR001452">
    <property type="entry name" value="SH3_domain"/>
</dbReference>
<dbReference type="PROSITE" id="PS51741">
    <property type="entry name" value="F_BAR"/>
    <property type="match status" value="1"/>
</dbReference>
<dbReference type="InterPro" id="IPR035656">
    <property type="entry name" value="Nostrin_SH3"/>
</dbReference>
<dbReference type="AlphaFoldDB" id="A0A8J2PPD0"/>
<evidence type="ECO:0000256" key="8">
    <source>
        <dbReference type="SAM" id="MobiDB-lite"/>
    </source>
</evidence>
<evidence type="ECO:0000256" key="7">
    <source>
        <dbReference type="PROSITE-ProRule" id="PRU01077"/>
    </source>
</evidence>
<dbReference type="Pfam" id="PF00018">
    <property type="entry name" value="SH3_1"/>
    <property type="match status" value="1"/>
</dbReference>
<comment type="caution">
    <text evidence="11">The sequence shown here is derived from an EMBL/GenBank/DDBJ whole genome shotgun (WGS) entry which is preliminary data.</text>
</comment>
<dbReference type="SMART" id="SM00326">
    <property type="entry name" value="SH3"/>
    <property type="match status" value="1"/>
</dbReference>
<evidence type="ECO:0000313" key="12">
    <source>
        <dbReference type="Proteomes" id="UP000708208"/>
    </source>
</evidence>
<feature type="domain" description="SH3" evidence="9">
    <location>
        <begin position="779"/>
        <end position="838"/>
    </location>
</feature>
<evidence type="ECO:0000256" key="2">
    <source>
        <dbReference type="ARBA" id="ARBA00022443"/>
    </source>
</evidence>
<sequence length="840" mass="95084">MISSHTYVSEEVAAAELIEEFSTEQTVLNPGQLVSIPEAEVEVLPVTHIPSLTTTADWQMEGDVKIKDEDVHEPLTGILSQNPFFLPGSGEAPVLQSALDDEEVSLCESKSPEGSSSDDKETIIDMSEVLQKGEDDVVMAERDDEEKLFQNNILESKLSIPVVVSPSLKVPPRIKLLTPTTPPDQFLLQQFSQPESLPDSSIYTNLYSNIEDILSIQSDCGTSSDTTEVIHSVNGVTTIEIKPIHHVIDLPPQRAEEIKRNRVQYKKSSRLSQFMSSEFKLDAPIVTAFNVNRFGSAFKRKVGGWVKRIHEEDDRSHSSFDVQDEEDQGQNEFEDLRRLVKQGGDFCKDLATVLQERSELEAQYSKGLAKLSSKLLKASKEATGTVAHAWQAVAVQIDTQAELHRLWSVALQEEVARPLKTSTETQTKIRKSVEVLVDKTTRNLAEWRTAEAKAKRQCFSSSKEFEKLQESNPSSEVRSRLLSVPPPDPIKLEAKKRKAEETSRRADIEYYTFCVRSERARLEWESSIRNGSTCLRTLEEEKLTLLKDLALKYFHSMNDLTPKLTRSTEVLEEPIKSSNIEQDMQSIVLRRHAASEQLLPDFYAEDTSNLMRKERRIEALHKCLFLIKQDLDRERKGTVGVENLAKAIAEAPKIDNSHHDISDKLYYMKSMLLYLEAARLKLDITLADIEGRPKPANPLVQYLRHQRDKQGLPQTILKVPSWARDDCLTPSNDSPDWGSEGDRQVEVIHPDHDTDFDEFSSEAGSSDNVYEHDEDKDVPSIGKCRVLYDYDKNLFDELTIRTGDLINIHDKQEDGWWLGELKGTVGIFPATYVEELESSE</sequence>
<keyword evidence="5" id="KW-0206">Cytoskeleton</keyword>
<evidence type="ECO:0000259" key="9">
    <source>
        <dbReference type="PROSITE" id="PS50002"/>
    </source>
</evidence>
<keyword evidence="12" id="KW-1185">Reference proteome</keyword>
<dbReference type="SMART" id="SM00055">
    <property type="entry name" value="FCH"/>
    <property type="match status" value="1"/>
</dbReference>
<comment type="subcellular location">
    <subcellularLocation>
        <location evidence="1">Cytoplasm</location>
        <location evidence="1">Cytoskeleton</location>
    </subcellularLocation>
</comment>
<keyword evidence="7" id="KW-0175">Coiled coil</keyword>
<gene>
    <name evidence="11" type="ORF">AFUS01_LOCUS30574</name>
</gene>
<dbReference type="InterPro" id="IPR031160">
    <property type="entry name" value="F_BAR_dom"/>
</dbReference>
<organism evidence="11 12">
    <name type="scientific">Allacma fusca</name>
    <dbReference type="NCBI Taxonomy" id="39272"/>
    <lineage>
        <taxon>Eukaryota</taxon>
        <taxon>Metazoa</taxon>
        <taxon>Ecdysozoa</taxon>
        <taxon>Arthropoda</taxon>
        <taxon>Hexapoda</taxon>
        <taxon>Collembola</taxon>
        <taxon>Symphypleona</taxon>
        <taxon>Sminthuridae</taxon>
        <taxon>Allacma</taxon>
    </lineage>
</organism>
<evidence type="ECO:0000256" key="1">
    <source>
        <dbReference type="ARBA" id="ARBA00004245"/>
    </source>
</evidence>
<dbReference type="PANTHER" id="PTHR23065">
    <property type="entry name" value="PROLINE-SERINE-THREONINE PHOSPHATASE INTERACTING PROTEIN 1"/>
    <property type="match status" value="1"/>
</dbReference>
<evidence type="ECO:0000259" key="10">
    <source>
        <dbReference type="PROSITE" id="PS51741"/>
    </source>
</evidence>